<comment type="caution">
    <text evidence="1">The sequence shown here is derived from an EMBL/GenBank/DDBJ whole genome shotgun (WGS) entry which is preliminary data.</text>
</comment>
<name>A0A2M7V4B7_9BACT</name>
<sequence length="160" mass="17507">MKKKKIFLWISGSLFALVALVVITNGSGKERFVPTVSAKSMTIYKSPTCGCCGNYVLYMKRAGYDVRVVDTEDMAKIKNEYGIPPDMESCHTTVIEDGYVVEGHIPTEGIEALLANDSDVRTIALPNMPVGSPGMPGKKREAFSIYAIDEQGSVAEYMQL</sequence>
<dbReference type="Proteomes" id="UP000230078">
    <property type="component" value="Unassembled WGS sequence"/>
</dbReference>
<evidence type="ECO:0008006" key="3">
    <source>
        <dbReference type="Google" id="ProtNLM"/>
    </source>
</evidence>
<protein>
    <recommendedName>
        <fullName evidence="3">CopG family transcriptional regulator</fullName>
    </recommendedName>
</protein>
<dbReference type="EMBL" id="PFPI01000027">
    <property type="protein sequence ID" value="PIZ93379.1"/>
    <property type="molecule type" value="Genomic_DNA"/>
</dbReference>
<evidence type="ECO:0000313" key="2">
    <source>
        <dbReference type="Proteomes" id="UP000230078"/>
    </source>
</evidence>
<dbReference type="InterPro" id="IPR007332">
    <property type="entry name" value="DUF411"/>
</dbReference>
<reference evidence="2" key="1">
    <citation type="submission" date="2017-09" db="EMBL/GenBank/DDBJ databases">
        <title>Depth-based differentiation of microbial function through sediment-hosted aquifers and enrichment of novel symbionts in the deep terrestrial subsurface.</title>
        <authorList>
            <person name="Probst A.J."/>
            <person name="Ladd B."/>
            <person name="Jarett J.K."/>
            <person name="Geller-Mcgrath D.E."/>
            <person name="Sieber C.M.K."/>
            <person name="Emerson J.B."/>
            <person name="Anantharaman K."/>
            <person name="Thomas B.C."/>
            <person name="Malmstrom R."/>
            <person name="Stieglmeier M."/>
            <person name="Klingl A."/>
            <person name="Woyke T."/>
            <person name="Ryan C.M."/>
            <person name="Banfield J.F."/>
        </authorList>
    </citation>
    <scope>NUCLEOTIDE SEQUENCE [LARGE SCALE GENOMIC DNA]</scope>
</reference>
<dbReference type="Pfam" id="PF04214">
    <property type="entry name" value="DUF411"/>
    <property type="match status" value="1"/>
</dbReference>
<proteinExistence type="predicted"/>
<accession>A0A2M7V4B7</accession>
<organism evidence="1 2">
    <name type="scientific">Candidatus Magasanikbacteria bacterium CG_4_10_14_0_2_um_filter_41_31</name>
    <dbReference type="NCBI Taxonomy" id="1974639"/>
    <lineage>
        <taxon>Bacteria</taxon>
        <taxon>Candidatus Magasanikiibacteriota</taxon>
    </lineage>
</organism>
<dbReference type="AlphaFoldDB" id="A0A2M7V4B7"/>
<evidence type="ECO:0000313" key="1">
    <source>
        <dbReference type="EMBL" id="PIZ93379.1"/>
    </source>
</evidence>
<gene>
    <name evidence="1" type="ORF">COX83_02185</name>
</gene>